<dbReference type="EMBL" id="ASSY01000005">
    <property type="protein sequence ID" value="EOS52516.1"/>
    <property type="molecule type" value="Genomic_DNA"/>
</dbReference>
<evidence type="ECO:0000313" key="3">
    <source>
        <dbReference type="Proteomes" id="UP000014204"/>
    </source>
</evidence>
<feature type="transmembrane region" description="Helical" evidence="1">
    <location>
        <begin position="21"/>
        <end position="43"/>
    </location>
</feature>
<reference evidence="2 3" key="1">
    <citation type="submission" date="2013-04" db="EMBL/GenBank/DDBJ databases">
        <title>The Genome Sequence of Enterorhabdus caecimuris B7.</title>
        <authorList>
            <consortium name="The Broad Institute Genomics Platform"/>
            <consortium name="The Broad Institute Genome Sequencing Center for Infectious Disease"/>
            <person name="Earl A."/>
            <person name="Xavier R."/>
            <person name="Elson C."/>
            <person name="Duck W."/>
            <person name="Walker B."/>
            <person name="Young S."/>
            <person name="Zeng Q."/>
            <person name="Gargeya S."/>
            <person name="Fitzgerald M."/>
            <person name="Haas B."/>
            <person name="Abouelleil A."/>
            <person name="Allen A.W."/>
            <person name="Alvarado L."/>
            <person name="Arachchi H.M."/>
            <person name="Berlin A.M."/>
            <person name="Chapman S.B."/>
            <person name="Gainer-Dewar J."/>
            <person name="Goldberg J."/>
            <person name="Griggs A."/>
            <person name="Gujja S."/>
            <person name="Hansen M."/>
            <person name="Howarth C."/>
            <person name="Imamovic A."/>
            <person name="Ireland A."/>
            <person name="Larimer J."/>
            <person name="McCowan C."/>
            <person name="Murphy C."/>
            <person name="Pearson M."/>
            <person name="Poon T.W."/>
            <person name="Priest M."/>
            <person name="Roberts A."/>
            <person name="Saif S."/>
            <person name="Shea T."/>
            <person name="Sisk P."/>
            <person name="Sykes S."/>
            <person name="Wortman J."/>
            <person name="Nusbaum C."/>
            <person name="Birren B."/>
        </authorList>
    </citation>
    <scope>NUCLEOTIDE SEQUENCE [LARGE SCALE GENOMIC DNA]</scope>
    <source>
        <strain evidence="2 3">B7</strain>
    </source>
</reference>
<dbReference type="STRING" id="1235794.C811_00552"/>
<keyword evidence="1" id="KW-0472">Membrane</keyword>
<dbReference type="RefSeq" id="WP_016308780.1">
    <property type="nucleotide sequence ID" value="NZ_KE159646.1"/>
</dbReference>
<proteinExistence type="predicted"/>
<name>R9L240_9ACTN</name>
<organism evidence="2 3">
    <name type="scientific">Adlercreutzia caecimuris B7</name>
    <dbReference type="NCBI Taxonomy" id="1235794"/>
    <lineage>
        <taxon>Bacteria</taxon>
        <taxon>Bacillati</taxon>
        <taxon>Actinomycetota</taxon>
        <taxon>Coriobacteriia</taxon>
        <taxon>Eggerthellales</taxon>
        <taxon>Eggerthellaceae</taxon>
        <taxon>Adlercreutzia</taxon>
    </lineage>
</organism>
<evidence type="ECO:0000313" key="2">
    <source>
        <dbReference type="EMBL" id="EOS52516.1"/>
    </source>
</evidence>
<dbReference type="AlphaFoldDB" id="R9L240"/>
<feature type="transmembrane region" description="Helical" evidence="1">
    <location>
        <begin position="55"/>
        <end position="77"/>
    </location>
</feature>
<keyword evidence="3" id="KW-1185">Reference proteome</keyword>
<dbReference type="Pfam" id="PF12666">
    <property type="entry name" value="PrgI"/>
    <property type="match status" value="1"/>
</dbReference>
<comment type="caution">
    <text evidence="2">The sequence shown here is derived from an EMBL/GenBank/DDBJ whole genome shotgun (WGS) entry which is preliminary data.</text>
</comment>
<evidence type="ECO:0000256" key="1">
    <source>
        <dbReference type="SAM" id="Phobius"/>
    </source>
</evidence>
<dbReference type="GeneID" id="82190167"/>
<evidence type="ECO:0008006" key="4">
    <source>
        <dbReference type="Google" id="ProtNLM"/>
    </source>
</evidence>
<keyword evidence="1" id="KW-0812">Transmembrane</keyword>
<dbReference type="HOGENOM" id="CLU_1978049_0_0_11"/>
<accession>R9L240</accession>
<protein>
    <recommendedName>
        <fullName evidence="4">PrgI family protein</fullName>
    </recommendedName>
</protein>
<dbReference type="InterPro" id="IPR024414">
    <property type="entry name" value="Uncharacterised_PrgI"/>
</dbReference>
<gene>
    <name evidence="2" type="ORF">C811_00552</name>
</gene>
<dbReference type="Proteomes" id="UP000014204">
    <property type="component" value="Unassembled WGS sequence"/>
</dbReference>
<sequence length="126" mass="14136">MASIKIHQDLYNFKRKRNGMTARQIGSIVAAIPCIAFGAWLLVWCLGLPIELTGFAAVLFAVPAIACGWFPVWGMPLERFLFRDRQMDRRGNCIVSKWDAYEPEGSVLTGAQIKAEKAKGYESRAR</sequence>
<dbReference type="OrthoDB" id="10007980at2"/>
<keyword evidence="1" id="KW-1133">Transmembrane helix</keyword>